<feature type="non-terminal residue" evidence="1">
    <location>
        <position position="1"/>
    </location>
</feature>
<keyword evidence="2" id="KW-1185">Reference proteome</keyword>
<evidence type="ECO:0000313" key="1">
    <source>
        <dbReference type="EMBL" id="MUG33624.1"/>
    </source>
</evidence>
<dbReference type="SUPFAM" id="SSF53850">
    <property type="entry name" value="Periplasmic binding protein-like II"/>
    <property type="match status" value="1"/>
</dbReference>
<dbReference type="Gene3D" id="3.40.190.10">
    <property type="entry name" value="Periplasmic binding protein-like II"/>
    <property type="match status" value="2"/>
</dbReference>
<name>A0A844M455_9GAMM</name>
<sequence length="78" mass="8378">MYNSLSAGSVAAVMDDEPVIQFAINQNQDLAINMKGEAIGSFGFAVKKGSGYDYLINDFNTALDDMKADGSYQAIMSK</sequence>
<organism evidence="1 2">
    <name type="scientific">Psychrobacter sanguinis</name>
    <dbReference type="NCBI Taxonomy" id="861445"/>
    <lineage>
        <taxon>Bacteria</taxon>
        <taxon>Pseudomonadati</taxon>
        <taxon>Pseudomonadota</taxon>
        <taxon>Gammaproteobacteria</taxon>
        <taxon>Moraxellales</taxon>
        <taxon>Moraxellaceae</taxon>
        <taxon>Psychrobacter</taxon>
    </lineage>
</organism>
<evidence type="ECO:0000313" key="2">
    <source>
        <dbReference type="Proteomes" id="UP000442109"/>
    </source>
</evidence>
<comment type="caution">
    <text evidence="1">The sequence shown here is derived from an EMBL/GenBank/DDBJ whole genome shotgun (WGS) entry which is preliminary data.</text>
</comment>
<proteinExistence type="predicted"/>
<dbReference type="Proteomes" id="UP000442109">
    <property type="component" value="Unassembled WGS sequence"/>
</dbReference>
<dbReference type="OrthoDB" id="9774451at2"/>
<dbReference type="EMBL" id="WFKQ01000239">
    <property type="protein sequence ID" value="MUG33624.1"/>
    <property type="molecule type" value="Genomic_DNA"/>
</dbReference>
<protein>
    <submittedName>
        <fullName evidence="1">Transporter substrate-binding domain-containing protein</fullName>
    </submittedName>
</protein>
<reference evidence="1 2" key="1">
    <citation type="journal article" date="2019" name="PLoS ONE">
        <title>Pup mortality in New Zealand sea lions (Phocarctos hookeri) at Enderby Island, Auckland Islands, 2013-18.</title>
        <authorList>
            <person name="Michael S.A."/>
            <person name="Hayman D.T.S."/>
            <person name="Gray R."/>
            <person name="Zhang J."/>
            <person name="Rogers L."/>
            <person name="Roe W.D."/>
        </authorList>
    </citation>
    <scope>NUCLEOTIDE SEQUENCE [LARGE SCALE GENOMIC DNA]</scope>
    <source>
        <strain evidence="1 2">SM868</strain>
    </source>
</reference>
<gene>
    <name evidence="1" type="ORF">GB996_12670</name>
</gene>
<feature type="non-terminal residue" evidence="1">
    <location>
        <position position="78"/>
    </location>
</feature>
<accession>A0A844M455</accession>
<dbReference type="AlphaFoldDB" id="A0A844M455"/>